<dbReference type="Gene3D" id="1.25.10.10">
    <property type="entry name" value="Leucine-rich Repeat Variant"/>
    <property type="match status" value="1"/>
</dbReference>
<dbReference type="OrthoDB" id="199930at2759"/>
<evidence type="ECO:0000313" key="4">
    <source>
        <dbReference type="EMBL" id="EJK44677.1"/>
    </source>
</evidence>
<protein>
    <recommendedName>
        <fullName evidence="6">UNC-45/Cro1/She4 central domain-containing protein</fullName>
    </recommendedName>
</protein>
<dbReference type="GO" id="GO:0005737">
    <property type="term" value="C:cytoplasm"/>
    <property type="evidence" value="ECO:0007669"/>
    <property type="project" value="UniProtKB-SubCell"/>
</dbReference>
<evidence type="ECO:0000256" key="3">
    <source>
        <dbReference type="SAM" id="MobiDB-lite"/>
    </source>
</evidence>
<dbReference type="InterPro" id="IPR016024">
    <property type="entry name" value="ARM-type_fold"/>
</dbReference>
<dbReference type="OMA" id="IEHGGEC"/>
<dbReference type="Proteomes" id="UP000266841">
    <property type="component" value="Unassembled WGS sequence"/>
</dbReference>
<feature type="region of interest" description="Disordered" evidence="3">
    <location>
        <begin position="408"/>
        <end position="427"/>
    </location>
</feature>
<dbReference type="SUPFAM" id="SSF48452">
    <property type="entry name" value="TPR-like"/>
    <property type="match status" value="1"/>
</dbReference>
<comment type="subcellular location">
    <subcellularLocation>
        <location evidence="1">Cytoplasm</location>
    </subcellularLocation>
</comment>
<organism evidence="4 5">
    <name type="scientific">Thalassiosira oceanica</name>
    <name type="common">Marine diatom</name>
    <dbReference type="NCBI Taxonomy" id="159749"/>
    <lineage>
        <taxon>Eukaryota</taxon>
        <taxon>Sar</taxon>
        <taxon>Stramenopiles</taxon>
        <taxon>Ochrophyta</taxon>
        <taxon>Bacillariophyta</taxon>
        <taxon>Coscinodiscophyceae</taxon>
        <taxon>Thalassiosirophycidae</taxon>
        <taxon>Thalassiosirales</taxon>
        <taxon>Thalassiosiraceae</taxon>
        <taxon>Thalassiosira</taxon>
    </lineage>
</organism>
<gene>
    <name evidence="4" type="ORF">THAOC_36771</name>
</gene>
<feature type="region of interest" description="Disordered" evidence="3">
    <location>
        <begin position="800"/>
        <end position="821"/>
    </location>
</feature>
<sequence>MSQAETAEVLKERGNDSFRKGNVTVAAQQYTSALQAVQSTTTDDDRLLSATLLSNRAMCKLKLSESPSQNPGELLNDCLDDCTTALGEHLDKLKATSDSTNSLRGKILYRRARANVSLAMNGASTVDREERHLGDATRDLMQLLTFDPKNKDAAKLLNVVRSTHSKMGGGLGRNKISRSLDFLRAVVDGKGPPGEINGEKIDSLKCLRILQGSLAEDVSSSAEDIGRRGGVPLLVGVVHRGIPDESDEVTCRIAALHILSACCSHDPFILKYAGRESLPPNILARVVEEEASQSVNAQGGSADVAVAAMALLVRLIVHWDHRQVVRTFSPKIYEDGTIDRTAKFEEQLVEVDISTICRVAIAAFSWNTQSTSDCKNDGRAPRAALDLISAWTASDLDALDAASDACYAPSDPSKKGSAKRATTHRINQDDIRSMKPRQVAAHKKREADFHRANAQRSMQHVSAFCSEDTGGLDAMLSCAVSTEDHRLRREIGLQIGRMMTLFEEDDDVKKLAAPALGCRNWKVGKEDDSEEEGVSSLTIEELDEEKGEGIYDTNDLKTQMKRGQLTASLLAGKPDVGTWSLKHGWSDGSGVAELKELIASDFPIAMSIASEIVSSASSVESSRPLLATLVSEGTLDDLLIHPDADVRSGAASCAAKIGLASKALSSDDSQVMGLLDVAIELLELEVDASIAPGANESSSKTESTSMDRGIEVMAYLASKTFVKEKIVNGYRPKGSPSERKTALARLVDIACEPNSGDTQMAFGIAGIFNLLAVSIETLRKEAFIGKEITKEQYDQLQSLGKTEEEKEADAAKDDNEGDTPKAVTDRIQKLANANVPRAFVKLLEGATSSATQDKLLEAMGRMATEPSVRGLMIQQGCLTTCLQLDRGEKPNEEEKKLLRRARSCVAKLLVTTNPGILTVSQRLGSVGPLLKLVKDNDALDLMHFEALLSLTNLAGFDDETKNRVVAQKGVPILSYAMFSDHERVRQAATEAMCNMVGNQEFMDHLAKPDNLRVWVAFSLDYEVNFGCARAALGGLAMAVYDINFSKALVASSNFDEFAKALMECGQLELMHRAFALFAGLIEHGGECRDALVNTGLGAFCEAYVTSYQDESKALNDFNFSSQERRLFDVVMGLAKEIARSLR</sequence>
<evidence type="ECO:0000256" key="1">
    <source>
        <dbReference type="ARBA" id="ARBA00004496"/>
    </source>
</evidence>
<dbReference type="InterPro" id="IPR011990">
    <property type="entry name" value="TPR-like_helical_dom_sf"/>
</dbReference>
<dbReference type="InterPro" id="IPR011989">
    <property type="entry name" value="ARM-like"/>
</dbReference>
<evidence type="ECO:0008006" key="6">
    <source>
        <dbReference type="Google" id="ProtNLM"/>
    </source>
</evidence>
<proteinExistence type="predicted"/>
<evidence type="ECO:0000256" key="2">
    <source>
        <dbReference type="ARBA" id="ARBA00022490"/>
    </source>
</evidence>
<dbReference type="PANTHER" id="PTHR45994:SF1">
    <property type="entry name" value="FI21225P1"/>
    <property type="match status" value="1"/>
</dbReference>
<dbReference type="PANTHER" id="PTHR45994">
    <property type="entry name" value="FI21225P1"/>
    <property type="match status" value="1"/>
</dbReference>
<feature type="compositionally biased region" description="Basic and acidic residues" evidence="3">
    <location>
        <begin position="801"/>
        <end position="814"/>
    </location>
</feature>
<dbReference type="Gene3D" id="1.25.40.10">
    <property type="entry name" value="Tetratricopeptide repeat domain"/>
    <property type="match status" value="1"/>
</dbReference>
<dbReference type="eggNOG" id="KOG4151">
    <property type="taxonomic scope" value="Eukaryota"/>
</dbReference>
<keyword evidence="2" id="KW-0963">Cytoplasm</keyword>
<comment type="caution">
    <text evidence="4">The sequence shown here is derived from an EMBL/GenBank/DDBJ whole genome shotgun (WGS) entry which is preliminary data.</text>
</comment>
<dbReference type="GO" id="GO:0051879">
    <property type="term" value="F:Hsp90 protein binding"/>
    <property type="evidence" value="ECO:0007669"/>
    <property type="project" value="TreeGrafter"/>
</dbReference>
<dbReference type="AlphaFoldDB" id="K0RDV4"/>
<name>K0RDV4_THAOC</name>
<dbReference type="EMBL" id="AGNL01049373">
    <property type="protein sequence ID" value="EJK44677.1"/>
    <property type="molecule type" value="Genomic_DNA"/>
</dbReference>
<dbReference type="SUPFAM" id="SSF48371">
    <property type="entry name" value="ARM repeat"/>
    <property type="match status" value="1"/>
</dbReference>
<evidence type="ECO:0000313" key="5">
    <source>
        <dbReference type="Proteomes" id="UP000266841"/>
    </source>
</evidence>
<accession>K0RDV4</accession>
<reference evidence="4 5" key="1">
    <citation type="journal article" date="2012" name="Genome Biol.">
        <title>Genome and low-iron response of an oceanic diatom adapted to chronic iron limitation.</title>
        <authorList>
            <person name="Lommer M."/>
            <person name="Specht M."/>
            <person name="Roy A.S."/>
            <person name="Kraemer L."/>
            <person name="Andreson R."/>
            <person name="Gutowska M.A."/>
            <person name="Wolf J."/>
            <person name="Bergner S.V."/>
            <person name="Schilhabel M.B."/>
            <person name="Klostermeier U.C."/>
            <person name="Beiko R.G."/>
            <person name="Rosenstiel P."/>
            <person name="Hippler M."/>
            <person name="Laroche J."/>
        </authorList>
    </citation>
    <scope>NUCLEOTIDE SEQUENCE [LARGE SCALE GENOMIC DNA]</scope>
    <source>
        <strain evidence="4 5">CCMP1005</strain>
    </source>
</reference>
<keyword evidence="5" id="KW-1185">Reference proteome</keyword>